<protein>
    <submittedName>
        <fullName evidence="8">Roundabout 4</fullName>
    </submittedName>
</protein>
<keyword evidence="2" id="KW-1015">Disulfide bond</keyword>
<sequence length="228" mass="24842">MKGEKEHFVFERMPLLLYCGARGYPVPWVAWIWNDQVLQNSTDGPDFLLRHRVTTKEAGSYTCMAGNYLGVANYTYQVTVKVHVPARESKTTSGTHSTDDEPTRESKATSGTHSTVDELTREPTFTSGTHSIDPTKGDVQGSSSLATGIVIGILIGVGIAATLVCAYIYYTCGWKKHESDPSQEGLQLAHGSGGGDDDDDDVDDDNDGDDDDDDKKLHLLSYEGDMIS</sequence>
<keyword evidence="1" id="KW-0732">Signal</keyword>
<evidence type="ECO:0000256" key="6">
    <source>
        <dbReference type="SAM" id="Phobius"/>
    </source>
</evidence>
<dbReference type="Pfam" id="PF13927">
    <property type="entry name" value="Ig_3"/>
    <property type="match status" value="1"/>
</dbReference>
<evidence type="ECO:0000256" key="3">
    <source>
        <dbReference type="ARBA" id="ARBA00023180"/>
    </source>
</evidence>
<dbReference type="InterPro" id="IPR007110">
    <property type="entry name" value="Ig-like_dom"/>
</dbReference>
<dbReference type="PANTHER" id="PTHR44337:SF8">
    <property type="entry name" value="IMMUNOGLOBULIN SUBTYPE DOMAIN-CONTAINING PROTEIN"/>
    <property type="match status" value="1"/>
</dbReference>
<gene>
    <name evidence="8" type="primary">ROBO4_1</name>
    <name evidence="8" type="ORF">OS493_023413</name>
</gene>
<feature type="domain" description="Ig-like" evidence="7">
    <location>
        <begin position="1"/>
        <end position="81"/>
    </location>
</feature>
<evidence type="ECO:0000313" key="8">
    <source>
        <dbReference type="EMBL" id="KAJ7390698.1"/>
    </source>
</evidence>
<keyword evidence="6" id="KW-0812">Transmembrane</keyword>
<name>A0A9X0A0Q3_9CNID</name>
<dbReference type="Gene3D" id="2.60.40.10">
    <property type="entry name" value="Immunoglobulins"/>
    <property type="match status" value="1"/>
</dbReference>
<accession>A0A9X0A0Q3</accession>
<dbReference type="EMBL" id="MU825413">
    <property type="protein sequence ID" value="KAJ7390698.1"/>
    <property type="molecule type" value="Genomic_DNA"/>
</dbReference>
<reference evidence="8" key="1">
    <citation type="submission" date="2023-01" db="EMBL/GenBank/DDBJ databases">
        <title>Genome assembly of the deep-sea coral Lophelia pertusa.</title>
        <authorList>
            <person name="Herrera S."/>
            <person name="Cordes E."/>
        </authorList>
    </citation>
    <scope>NUCLEOTIDE SEQUENCE</scope>
    <source>
        <strain evidence="8">USNM1676648</strain>
        <tissue evidence="8">Polyp</tissue>
    </source>
</reference>
<keyword evidence="9" id="KW-1185">Reference proteome</keyword>
<dbReference type="SUPFAM" id="SSF48726">
    <property type="entry name" value="Immunoglobulin"/>
    <property type="match status" value="1"/>
</dbReference>
<feature type="compositionally biased region" description="Acidic residues" evidence="5">
    <location>
        <begin position="195"/>
        <end position="213"/>
    </location>
</feature>
<proteinExistence type="predicted"/>
<evidence type="ECO:0000313" key="9">
    <source>
        <dbReference type="Proteomes" id="UP001163046"/>
    </source>
</evidence>
<evidence type="ECO:0000259" key="7">
    <source>
        <dbReference type="PROSITE" id="PS50835"/>
    </source>
</evidence>
<feature type="region of interest" description="Disordered" evidence="5">
    <location>
        <begin position="180"/>
        <end position="228"/>
    </location>
</feature>
<keyword evidence="6" id="KW-0472">Membrane</keyword>
<feature type="region of interest" description="Disordered" evidence="5">
    <location>
        <begin position="87"/>
        <end position="141"/>
    </location>
</feature>
<dbReference type="PANTHER" id="PTHR44337">
    <property type="entry name" value="CARCINOEMBRYONIC ANTIGEN-RELATED CELL ADHESION MOLECULE 8"/>
    <property type="match status" value="1"/>
</dbReference>
<feature type="compositionally biased region" description="Basic and acidic residues" evidence="5">
    <location>
        <begin position="97"/>
        <end position="107"/>
    </location>
</feature>
<evidence type="ECO:0000256" key="5">
    <source>
        <dbReference type="SAM" id="MobiDB-lite"/>
    </source>
</evidence>
<dbReference type="PROSITE" id="PS50835">
    <property type="entry name" value="IG_LIKE"/>
    <property type="match status" value="1"/>
</dbReference>
<evidence type="ECO:0000256" key="4">
    <source>
        <dbReference type="ARBA" id="ARBA00023319"/>
    </source>
</evidence>
<evidence type="ECO:0000256" key="2">
    <source>
        <dbReference type="ARBA" id="ARBA00023157"/>
    </source>
</evidence>
<dbReference type="InterPro" id="IPR036179">
    <property type="entry name" value="Ig-like_dom_sf"/>
</dbReference>
<dbReference type="Proteomes" id="UP001163046">
    <property type="component" value="Unassembled WGS sequence"/>
</dbReference>
<dbReference type="InterPro" id="IPR013783">
    <property type="entry name" value="Ig-like_fold"/>
</dbReference>
<keyword evidence="3" id="KW-0325">Glycoprotein</keyword>
<dbReference type="AlphaFoldDB" id="A0A9X0A0Q3"/>
<feature type="compositionally biased region" description="Polar residues" evidence="5">
    <location>
        <begin position="123"/>
        <end position="132"/>
    </location>
</feature>
<evidence type="ECO:0000256" key="1">
    <source>
        <dbReference type="ARBA" id="ARBA00022729"/>
    </source>
</evidence>
<keyword evidence="6" id="KW-1133">Transmembrane helix</keyword>
<dbReference type="InterPro" id="IPR052598">
    <property type="entry name" value="IgSF_CEA-related"/>
</dbReference>
<feature type="transmembrane region" description="Helical" evidence="6">
    <location>
        <begin position="145"/>
        <end position="170"/>
    </location>
</feature>
<comment type="caution">
    <text evidence="8">The sequence shown here is derived from an EMBL/GenBank/DDBJ whole genome shotgun (WGS) entry which is preliminary data.</text>
</comment>
<keyword evidence="4" id="KW-0393">Immunoglobulin domain</keyword>
<organism evidence="8 9">
    <name type="scientific">Desmophyllum pertusum</name>
    <dbReference type="NCBI Taxonomy" id="174260"/>
    <lineage>
        <taxon>Eukaryota</taxon>
        <taxon>Metazoa</taxon>
        <taxon>Cnidaria</taxon>
        <taxon>Anthozoa</taxon>
        <taxon>Hexacorallia</taxon>
        <taxon>Scleractinia</taxon>
        <taxon>Caryophylliina</taxon>
        <taxon>Caryophylliidae</taxon>
        <taxon>Desmophyllum</taxon>
    </lineage>
</organism>